<reference evidence="6 7" key="1">
    <citation type="submission" date="2016-09" db="EMBL/GenBank/DDBJ databases">
        <authorList>
            <person name="Capua I."/>
            <person name="De Benedictis P."/>
            <person name="Joannis T."/>
            <person name="Lombin L.H."/>
            <person name="Cattoli G."/>
        </authorList>
    </citation>
    <scope>NUCLEOTIDE SEQUENCE [LARGE SCALE GENOMIC DNA]</scope>
    <source>
        <strain evidence="6 7">NRS-1</strain>
    </source>
</reference>
<dbReference type="AlphaFoldDB" id="A0A1E5UFC3"/>
<organism evidence="6 7">
    <name type="scientific">Cloacibacterium normanense</name>
    <dbReference type="NCBI Taxonomy" id="237258"/>
    <lineage>
        <taxon>Bacteria</taxon>
        <taxon>Pseudomonadati</taxon>
        <taxon>Bacteroidota</taxon>
        <taxon>Flavobacteriia</taxon>
        <taxon>Flavobacteriales</taxon>
        <taxon>Weeksellaceae</taxon>
    </lineage>
</organism>
<dbReference type="Gene3D" id="2.40.30.170">
    <property type="match status" value="1"/>
</dbReference>
<keyword evidence="7" id="KW-1185">Reference proteome</keyword>
<dbReference type="STRING" id="237258.SAMN04489756_1188"/>
<feature type="domain" description="CusB-like barrel-sandwich hybrid" evidence="4">
    <location>
        <begin position="119"/>
        <end position="260"/>
    </location>
</feature>
<dbReference type="PANTHER" id="PTHR30097">
    <property type="entry name" value="CATION EFFLUX SYSTEM PROTEIN CUSB"/>
    <property type="match status" value="1"/>
</dbReference>
<dbReference type="InterPro" id="IPR058792">
    <property type="entry name" value="Beta-barrel_RND_2"/>
</dbReference>
<feature type="domain" description="CusB-like beta-barrel" evidence="5">
    <location>
        <begin position="267"/>
        <end position="340"/>
    </location>
</feature>
<evidence type="ECO:0000313" key="7">
    <source>
        <dbReference type="Proteomes" id="UP000095601"/>
    </source>
</evidence>
<dbReference type="PATRIC" id="fig|237258.4.peg.1831"/>
<dbReference type="Gene3D" id="6.10.140.730">
    <property type="match status" value="1"/>
</dbReference>
<evidence type="ECO:0000259" key="3">
    <source>
        <dbReference type="Pfam" id="PF25869"/>
    </source>
</evidence>
<dbReference type="Gene3D" id="2.40.420.20">
    <property type="match status" value="1"/>
</dbReference>
<evidence type="ECO:0000256" key="1">
    <source>
        <dbReference type="ARBA" id="ARBA00022448"/>
    </source>
</evidence>
<dbReference type="GO" id="GO:0030288">
    <property type="term" value="C:outer membrane-bounded periplasmic space"/>
    <property type="evidence" value="ECO:0007669"/>
    <property type="project" value="TreeGrafter"/>
</dbReference>
<dbReference type="Pfam" id="PF25954">
    <property type="entry name" value="Beta-barrel_RND_2"/>
    <property type="match status" value="1"/>
</dbReference>
<dbReference type="InterPro" id="IPR045800">
    <property type="entry name" value="HMBD"/>
</dbReference>
<dbReference type="EMBL" id="MKGI01000029">
    <property type="protein sequence ID" value="OEL11609.1"/>
    <property type="molecule type" value="Genomic_DNA"/>
</dbReference>
<evidence type="ECO:0000313" key="6">
    <source>
        <dbReference type="EMBL" id="OEL11609.1"/>
    </source>
</evidence>
<dbReference type="PROSITE" id="PS51257">
    <property type="entry name" value="PROKAR_LIPOPROTEIN"/>
    <property type="match status" value="1"/>
</dbReference>
<accession>A0A1E5UFC3</accession>
<dbReference type="GO" id="GO:0060003">
    <property type="term" value="P:copper ion export"/>
    <property type="evidence" value="ECO:0007669"/>
    <property type="project" value="TreeGrafter"/>
</dbReference>
<dbReference type="InterPro" id="IPR051909">
    <property type="entry name" value="MFP_Cation_Efflux"/>
</dbReference>
<feature type="domain" description="CusB-like three alpha-helical bundle" evidence="3">
    <location>
        <begin position="152"/>
        <end position="200"/>
    </location>
</feature>
<evidence type="ECO:0000259" key="5">
    <source>
        <dbReference type="Pfam" id="PF25954"/>
    </source>
</evidence>
<evidence type="ECO:0000259" key="4">
    <source>
        <dbReference type="Pfam" id="PF25919"/>
    </source>
</evidence>
<sequence length="416" mass="45973">MRKIIIFTMLLFGLTACDKVKFWEDKHSAEAAMHTYTCPMHPEVISDKPGKCPKCGMDLVLKDAPEKKEKGIKLDDLLKPTNEFVVSEQPVIKVKRENIPTTVDALGTVEYDTRQIGSISSRVAGRIEKLYVRYKYQKVSKGQRILDIYSPELLTAQQNLLFVIKNDRSNKTMIDASRQKLLLLGMPASQIQKVIQRGKPDLTVPVFSNYSGHIQQAGSAGSMGSSPQSAPAMASNTAATAELPLKEGMYLQKGQNIFSVYNPNRTWALINIFSEDIALVSKGQSVMIIPEANPENRFKGTIGFIEPFFRQGSKTVTARVYFDNSTAKIPVGSQVKAEIMSHNRMADWLPKSAVVSLGIDKIAFKKVEGGFIAHKVVTGAVVGDKIQIVSGLLPEDGVAENAQYLMDSESFIKINR</sequence>
<feature type="domain" description="Heavy metal binding" evidence="2">
    <location>
        <begin position="36"/>
        <end position="60"/>
    </location>
</feature>
<dbReference type="RefSeq" id="WP_245993109.1">
    <property type="nucleotide sequence ID" value="NZ_CP034157.1"/>
</dbReference>
<name>A0A1E5UFC3_9FLAO</name>
<dbReference type="Pfam" id="PF25869">
    <property type="entry name" value="3HB_CusB"/>
    <property type="match status" value="1"/>
</dbReference>
<dbReference type="InterPro" id="IPR058791">
    <property type="entry name" value="3HB_CusB"/>
</dbReference>
<comment type="caution">
    <text evidence="6">The sequence shown here is derived from an EMBL/GenBank/DDBJ whole genome shotgun (WGS) entry which is preliminary data.</text>
</comment>
<dbReference type="Pfam" id="PF25919">
    <property type="entry name" value="BSH_CusB"/>
    <property type="match status" value="1"/>
</dbReference>
<protein>
    <submittedName>
        <fullName evidence="6">HlyD secretion family protein</fullName>
    </submittedName>
</protein>
<proteinExistence type="predicted"/>
<dbReference type="InterPro" id="IPR058790">
    <property type="entry name" value="BSH_CusB"/>
</dbReference>
<dbReference type="Proteomes" id="UP000095601">
    <property type="component" value="Unassembled WGS sequence"/>
</dbReference>
<dbReference type="Pfam" id="PF19335">
    <property type="entry name" value="HMBD"/>
    <property type="match status" value="1"/>
</dbReference>
<gene>
    <name evidence="6" type="ORF">BHF72_1875</name>
</gene>
<evidence type="ECO:0000259" key="2">
    <source>
        <dbReference type="Pfam" id="PF19335"/>
    </source>
</evidence>
<dbReference type="PANTHER" id="PTHR30097:SF15">
    <property type="entry name" value="CATION EFFLUX SYSTEM PROTEIN CUSB"/>
    <property type="match status" value="1"/>
</dbReference>
<dbReference type="GO" id="GO:0015679">
    <property type="term" value="P:plasma membrane copper ion transport"/>
    <property type="evidence" value="ECO:0007669"/>
    <property type="project" value="TreeGrafter"/>
</dbReference>
<keyword evidence="1" id="KW-0813">Transport</keyword>
<dbReference type="GO" id="GO:0046914">
    <property type="term" value="F:transition metal ion binding"/>
    <property type="evidence" value="ECO:0007669"/>
    <property type="project" value="TreeGrafter"/>
</dbReference>